<dbReference type="PANTHER" id="PTHR14649:SF1">
    <property type="entry name" value="ZINC FINGER C2HC DOMAIN-CONTAINING PROTEIN 1C"/>
    <property type="match status" value="1"/>
</dbReference>
<dbReference type="GeneID" id="107071903"/>
<feature type="compositionally biased region" description="Polar residues" evidence="7">
    <location>
        <begin position="101"/>
        <end position="115"/>
    </location>
</feature>
<sequence length="648" mass="73537">MEGDANEVLLPCAICGRTFMPRSLEKHSKICERAAIKKRKPFDSAKQRIQGTDLAEFLPRQEKKRYSNEEKRKSSWKETHDDFLRTIRAARNETASIVINQRQSSSHMASPSTGAPTRANEKGMCPTCSRQFGIKAYDRHVAWCKERSTRLPISPATKNIAKERLEARMKYRAPALKNRRQSNREKYSQSCTTIKTPPNKIRETVSVPDNSREKIKENFIDSQRPITTGRGEQLNNTETYQLGKTKETIKRPTDSGGTSKEYDPFLLAERQMNDLLSDSSDLSLTEIPSTSSNKSHFPLSHSSAFVKYPYENKTKHLDKSITNELDELTSDFSSDSTETNSISHEMFVKEFNDIKLNDREKKMINKELGRRMILDKSKALGNDIDQNKSTGLDKRYKNDDISSKISDKVGGSSTKISKSQANKLQTVRAYSAPKSIYQRKHKHSNSNDNNNEIVKLHNNVKNDYLTFSSSDLSINSIVSSEIDMKRSNSVFDQLITSFDNDDDDLVGNDSFPSLRSLLRNESLRTSSSNGPIGPDNNSQFNGQISDDEFSSTDNYKQRENKINADSAYSSLNRKYSNHGRSSSSNGNNDTSNLMEENLMVSRNNRRENNQSAITKTKCRMSRFCHECGSRFPETAKYCCQCGVKRLAL</sequence>
<name>A0ABM1J2Y0_POLDO</name>
<keyword evidence="2" id="KW-0479">Metal-binding</keyword>
<dbReference type="PROSITE" id="PS52027">
    <property type="entry name" value="ZF_C2HC_C3H"/>
    <property type="match status" value="1"/>
</dbReference>
<evidence type="ECO:0000256" key="2">
    <source>
        <dbReference type="ARBA" id="ARBA00022723"/>
    </source>
</evidence>
<dbReference type="InterPro" id="IPR049899">
    <property type="entry name" value="Znf_C2HC_C3H"/>
</dbReference>
<feature type="compositionally biased region" description="Low complexity" evidence="7">
    <location>
        <begin position="578"/>
        <end position="592"/>
    </location>
</feature>
<dbReference type="InterPro" id="IPR026104">
    <property type="entry name" value="ZNF_C2HC_dom_1C"/>
</dbReference>
<reference evidence="10" key="1">
    <citation type="submission" date="2025-08" db="UniProtKB">
        <authorList>
            <consortium name="RefSeq"/>
        </authorList>
    </citation>
    <scope>IDENTIFICATION</scope>
    <source>
        <tissue evidence="10">Whole body</tissue>
    </source>
</reference>
<evidence type="ECO:0000313" key="9">
    <source>
        <dbReference type="Proteomes" id="UP000694924"/>
    </source>
</evidence>
<feature type="region of interest" description="Disordered" evidence="7">
    <location>
        <begin position="101"/>
        <end position="123"/>
    </location>
</feature>
<dbReference type="PANTHER" id="PTHR14649">
    <property type="entry name" value="ZINC FINGER C2HC DOMAIN-CONTAINING PROTEIN 1C"/>
    <property type="match status" value="1"/>
</dbReference>
<evidence type="ECO:0000256" key="7">
    <source>
        <dbReference type="SAM" id="MobiDB-lite"/>
    </source>
</evidence>
<evidence type="ECO:0000256" key="6">
    <source>
        <dbReference type="PROSITE-ProRule" id="PRU01371"/>
    </source>
</evidence>
<protein>
    <submittedName>
        <fullName evidence="10">Myb-like protein A</fullName>
    </submittedName>
</protein>
<dbReference type="Proteomes" id="UP000694924">
    <property type="component" value="Unplaced"/>
</dbReference>
<evidence type="ECO:0000259" key="8">
    <source>
        <dbReference type="PROSITE" id="PS52027"/>
    </source>
</evidence>
<keyword evidence="4" id="KW-0862">Zinc</keyword>
<feature type="domain" description="C2HC/C3H-type" evidence="8">
    <location>
        <begin position="8"/>
        <end position="37"/>
    </location>
</feature>
<organism evidence="9 10">
    <name type="scientific">Polistes dominula</name>
    <name type="common">European paper wasp</name>
    <name type="synonym">Vespa dominula</name>
    <dbReference type="NCBI Taxonomy" id="743375"/>
    <lineage>
        <taxon>Eukaryota</taxon>
        <taxon>Metazoa</taxon>
        <taxon>Ecdysozoa</taxon>
        <taxon>Arthropoda</taxon>
        <taxon>Hexapoda</taxon>
        <taxon>Insecta</taxon>
        <taxon>Pterygota</taxon>
        <taxon>Neoptera</taxon>
        <taxon>Endopterygota</taxon>
        <taxon>Hymenoptera</taxon>
        <taxon>Apocrita</taxon>
        <taxon>Aculeata</taxon>
        <taxon>Vespoidea</taxon>
        <taxon>Vespidae</taxon>
        <taxon>Polistinae</taxon>
        <taxon>Polistini</taxon>
        <taxon>Polistes</taxon>
    </lineage>
</organism>
<feature type="region of interest" description="Disordered" evidence="7">
    <location>
        <begin position="522"/>
        <end position="592"/>
    </location>
</feature>
<evidence type="ECO:0000256" key="1">
    <source>
        <dbReference type="ARBA" id="ARBA00010843"/>
    </source>
</evidence>
<gene>
    <name evidence="10" type="primary">LOC107071903</name>
</gene>
<accession>A0ABM1J2Y0</accession>
<keyword evidence="9" id="KW-1185">Reference proteome</keyword>
<evidence type="ECO:0000313" key="10">
    <source>
        <dbReference type="RefSeq" id="XP_015186817.1"/>
    </source>
</evidence>
<feature type="compositionally biased region" description="Polar residues" evidence="7">
    <location>
        <begin position="535"/>
        <end position="544"/>
    </location>
</feature>
<keyword evidence="5" id="KW-0175">Coiled coil</keyword>
<dbReference type="Pfam" id="PF13913">
    <property type="entry name" value="zf-C2HC_2"/>
    <property type="match status" value="2"/>
</dbReference>
<comment type="similarity">
    <text evidence="1">Belongs to the ZC2HC1 family.</text>
</comment>
<dbReference type="Gene3D" id="3.30.160.60">
    <property type="entry name" value="Classic Zinc Finger"/>
    <property type="match status" value="1"/>
</dbReference>
<evidence type="ECO:0000256" key="4">
    <source>
        <dbReference type="ARBA" id="ARBA00022833"/>
    </source>
</evidence>
<evidence type="ECO:0000256" key="5">
    <source>
        <dbReference type="ARBA" id="ARBA00023054"/>
    </source>
</evidence>
<dbReference type="RefSeq" id="XP_015186817.1">
    <property type="nucleotide sequence ID" value="XM_015331331.1"/>
</dbReference>
<keyword evidence="3 6" id="KW-0863">Zinc-finger</keyword>
<feature type="region of interest" description="Disordered" evidence="7">
    <location>
        <begin position="177"/>
        <end position="196"/>
    </location>
</feature>
<proteinExistence type="inferred from homology"/>
<evidence type="ECO:0000256" key="3">
    <source>
        <dbReference type="ARBA" id="ARBA00022771"/>
    </source>
</evidence>